<sequence>MRFKLKPIFRDIFLTFIAEAIVLIGFIFIYRLIATNFGPEGVGKYSLIKKVIGFLQPLLLLGL</sequence>
<reference evidence="2" key="1">
    <citation type="journal article" date="2014" name="Front. Microbiol.">
        <title>High frequency of phylogenetically diverse reductive dehalogenase-homologous genes in deep subseafloor sedimentary metagenomes.</title>
        <authorList>
            <person name="Kawai M."/>
            <person name="Futagami T."/>
            <person name="Toyoda A."/>
            <person name="Takaki Y."/>
            <person name="Nishi S."/>
            <person name="Hori S."/>
            <person name="Arai W."/>
            <person name="Tsubouchi T."/>
            <person name="Morono Y."/>
            <person name="Uchiyama I."/>
            <person name="Ito T."/>
            <person name="Fujiyama A."/>
            <person name="Inagaki F."/>
            <person name="Takami H."/>
        </authorList>
    </citation>
    <scope>NUCLEOTIDE SEQUENCE</scope>
    <source>
        <strain evidence="2">Expedition CK06-06</strain>
    </source>
</reference>
<proteinExistence type="predicted"/>
<keyword evidence="1" id="KW-0472">Membrane</keyword>
<evidence type="ECO:0000313" key="2">
    <source>
        <dbReference type="EMBL" id="GAH59283.1"/>
    </source>
</evidence>
<keyword evidence="1" id="KW-0812">Transmembrane</keyword>
<comment type="caution">
    <text evidence="2">The sequence shown here is derived from an EMBL/GenBank/DDBJ whole genome shotgun (WGS) entry which is preliminary data.</text>
</comment>
<dbReference type="EMBL" id="BARU01021321">
    <property type="protein sequence ID" value="GAH59283.1"/>
    <property type="molecule type" value="Genomic_DNA"/>
</dbReference>
<keyword evidence="1" id="KW-1133">Transmembrane helix</keyword>
<evidence type="ECO:0000256" key="1">
    <source>
        <dbReference type="SAM" id="Phobius"/>
    </source>
</evidence>
<protein>
    <submittedName>
        <fullName evidence="2">Uncharacterized protein</fullName>
    </submittedName>
</protein>
<accession>X1IP11</accession>
<feature type="non-terminal residue" evidence="2">
    <location>
        <position position="63"/>
    </location>
</feature>
<name>X1IP11_9ZZZZ</name>
<gene>
    <name evidence="2" type="ORF">S03H2_34903</name>
</gene>
<dbReference type="AlphaFoldDB" id="X1IP11"/>
<organism evidence="2">
    <name type="scientific">marine sediment metagenome</name>
    <dbReference type="NCBI Taxonomy" id="412755"/>
    <lineage>
        <taxon>unclassified sequences</taxon>
        <taxon>metagenomes</taxon>
        <taxon>ecological metagenomes</taxon>
    </lineage>
</organism>
<feature type="transmembrane region" description="Helical" evidence="1">
    <location>
        <begin position="12"/>
        <end position="33"/>
    </location>
</feature>